<feature type="compositionally biased region" description="Basic and acidic residues" evidence="1">
    <location>
        <begin position="331"/>
        <end position="347"/>
    </location>
</feature>
<feature type="compositionally biased region" description="Polar residues" evidence="1">
    <location>
        <begin position="569"/>
        <end position="578"/>
    </location>
</feature>
<proteinExistence type="predicted"/>
<feature type="compositionally biased region" description="Basic and acidic residues" evidence="1">
    <location>
        <begin position="604"/>
        <end position="624"/>
    </location>
</feature>
<feature type="region of interest" description="Disordered" evidence="1">
    <location>
        <begin position="1"/>
        <end position="36"/>
    </location>
</feature>
<feature type="compositionally biased region" description="Polar residues" evidence="1">
    <location>
        <begin position="442"/>
        <end position="468"/>
    </location>
</feature>
<feature type="compositionally biased region" description="Polar residues" evidence="1">
    <location>
        <begin position="108"/>
        <end position="124"/>
    </location>
</feature>
<feature type="compositionally biased region" description="Basic residues" evidence="1">
    <location>
        <begin position="580"/>
        <end position="592"/>
    </location>
</feature>
<reference evidence="2 3" key="1">
    <citation type="submission" date="2023-11" db="EMBL/GenBank/DDBJ databases">
        <title>An acidophilic fungus is an integral part of prey digestion in a carnivorous sundew plant.</title>
        <authorList>
            <person name="Tsai I.J."/>
        </authorList>
    </citation>
    <scope>NUCLEOTIDE SEQUENCE [LARGE SCALE GENOMIC DNA]</scope>
    <source>
        <strain evidence="2">169a</strain>
    </source>
</reference>
<protein>
    <submittedName>
        <fullName evidence="2">Uncharacterized protein</fullName>
    </submittedName>
</protein>
<name>A0AAQ3M9S9_9PEZI</name>
<feature type="compositionally biased region" description="Basic residues" evidence="1">
    <location>
        <begin position="370"/>
        <end position="385"/>
    </location>
</feature>
<feature type="compositionally biased region" description="Polar residues" evidence="1">
    <location>
        <begin position="132"/>
        <end position="147"/>
    </location>
</feature>
<dbReference type="EMBL" id="CP138592">
    <property type="protein sequence ID" value="WPH04572.1"/>
    <property type="molecule type" value="Genomic_DNA"/>
</dbReference>
<evidence type="ECO:0000313" key="2">
    <source>
        <dbReference type="EMBL" id="WPH04572.1"/>
    </source>
</evidence>
<gene>
    <name evidence="2" type="ORF">R9X50_00746400</name>
</gene>
<feature type="region of interest" description="Disordered" evidence="1">
    <location>
        <begin position="424"/>
        <end position="645"/>
    </location>
</feature>
<accession>A0AAQ3M9S9</accession>
<organism evidence="2 3">
    <name type="scientific">Acrodontium crateriforme</name>
    <dbReference type="NCBI Taxonomy" id="150365"/>
    <lineage>
        <taxon>Eukaryota</taxon>
        <taxon>Fungi</taxon>
        <taxon>Dikarya</taxon>
        <taxon>Ascomycota</taxon>
        <taxon>Pezizomycotina</taxon>
        <taxon>Dothideomycetes</taxon>
        <taxon>Dothideomycetidae</taxon>
        <taxon>Mycosphaerellales</taxon>
        <taxon>Teratosphaeriaceae</taxon>
        <taxon>Acrodontium</taxon>
    </lineage>
</organism>
<evidence type="ECO:0000256" key="1">
    <source>
        <dbReference type="SAM" id="MobiDB-lite"/>
    </source>
</evidence>
<feature type="compositionally biased region" description="Polar residues" evidence="1">
    <location>
        <begin position="541"/>
        <end position="558"/>
    </location>
</feature>
<dbReference type="AlphaFoldDB" id="A0AAQ3M9S9"/>
<feature type="region of interest" description="Disordered" evidence="1">
    <location>
        <begin position="99"/>
        <end position="147"/>
    </location>
</feature>
<feature type="compositionally biased region" description="Basic and acidic residues" evidence="1">
    <location>
        <begin position="635"/>
        <end position="645"/>
    </location>
</feature>
<feature type="compositionally biased region" description="Polar residues" evidence="1">
    <location>
        <begin position="386"/>
        <end position="397"/>
    </location>
</feature>
<evidence type="ECO:0000313" key="3">
    <source>
        <dbReference type="Proteomes" id="UP001303373"/>
    </source>
</evidence>
<sequence>MFTPQQHGGYQGPPPHFQPGATHHGPPPAKKVKGNPVITRYAPPPGYVPPPAGHPHMAATQQPHSYPPYGSFNTADHYAVPQQIYPNQQPLHAAAGYPPQHMAHPQHHTPTYPTWQQPPITAPQSAPPQAWSGPQNPYQHHSAQPRRNSVPVAYLRSASGEILDGNGDVFPAEDSPASGTVKDVEGEYWEECYYARNPEDIDPDFSIGQIIWLPPAPTKLPLPNTFIEAEKLGLSSRSPDVIAPGTNCTSFYFIGDRSEEPFLSVKQLDRWNDIKHDPVFKEFPTFCENYVTMSELLDQYRSRPDPNWSLGRSPSPFTEPQLECQSRGRVRTNDKMDVDSPMRREQADDISSLDGFEQGLKNRDREYSRNRGRHSRNNSKARSHSRANSVASFSSQNIRRPVPLPAVRDQAQDEVLAALGVEGSPKTVYQTPGPAFGAPPSATHSRVGSRAGSATPSSRHVSGGSISDSIMERPHPPPPPPIHEHPSYNGTGNPRGQHGDYHRRGSQSQHNGNGHYSRPHSSHSQHTTAGSDFQPDDDTTPRAQRQQWSHNRQPWNQGNDRRSQHHNSHYPQSGTPNAQRFHRHHHGSGNRKRSLEITGDEGDENRRPSDYNDDTPRRQEDDVTPRQQRKKLRPPRVDEAYSRRW</sequence>
<keyword evidence="3" id="KW-1185">Reference proteome</keyword>
<dbReference type="Proteomes" id="UP001303373">
    <property type="component" value="Chromosome 13"/>
</dbReference>
<feature type="region of interest" description="Disordered" evidence="1">
    <location>
        <begin position="307"/>
        <end position="397"/>
    </location>
</feature>
<feature type="compositionally biased region" description="Basic and acidic residues" evidence="1">
    <location>
        <begin position="360"/>
        <end position="369"/>
    </location>
</feature>